<evidence type="ECO:0000256" key="1">
    <source>
        <dbReference type="SAM" id="Phobius"/>
    </source>
</evidence>
<feature type="transmembrane region" description="Helical" evidence="1">
    <location>
        <begin position="30"/>
        <end position="48"/>
    </location>
</feature>
<dbReference type="EMBL" id="JARKIB010000053">
    <property type="protein sequence ID" value="KAJ7754066.1"/>
    <property type="molecule type" value="Genomic_DNA"/>
</dbReference>
<keyword evidence="1" id="KW-1133">Transmembrane helix</keyword>
<evidence type="ECO:0000313" key="5">
    <source>
        <dbReference type="Proteomes" id="UP001215598"/>
    </source>
</evidence>
<protein>
    <recommendedName>
        <fullName evidence="6">Secreted protein</fullName>
    </recommendedName>
</protein>
<evidence type="ECO:0000313" key="4">
    <source>
        <dbReference type="EMBL" id="KAJ7754082.1"/>
    </source>
</evidence>
<feature type="signal peptide" evidence="2">
    <location>
        <begin position="1"/>
        <end position="20"/>
    </location>
</feature>
<evidence type="ECO:0000313" key="3">
    <source>
        <dbReference type="EMBL" id="KAJ7754066.1"/>
    </source>
</evidence>
<reference evidence="4" key="1">
    <citation type="submission" date="2023-03" db="EMBL/GenBank/DDBJ databases">
        <title>Massive genome expansion in bonnet fungi (Mycena s.s.) driven by repeated elements and novel gene families across ecological guilds.</title>
        <authorList>
            <consortium name="Lawrence Berkeley National Laboratory"/>
            <person name="Harder C.B."/>
            <person name="Miyauchi S."/>
            <person name="Viragh M."/>
            <person name="Kuo A."/>
            <person name="Thoen E."/>
            <person name="Andreopoulos B."/>
            <person name="Lu D."/>
            <person name="Skrede I."/>
            <person name="Drula E."/>
            <person name="Henrissat B."/>
            <person name="Morin E."/>
            <person name="Kohler A."/>
            <person name="Barry K."/>
            <person name="LaButti K."/>
            <person name="Morin E."/>
            <person name="Salamov A."/>
            <person name="Lipzen A."/>
            <person name="Mereny Z."/>
            <person name="Hegedus B."/>
            <person name="Baldrian P."/>
            <person name="Stursova M."/>
            <person name="Weitz H."/>
            <person name="Taylor A."/>
            <person name="Grigoriev I.V."/>
            <person name="Nagy L.G."/>
            <person name="Martin F."/>
            <person name="Kauserud H."/>
        </authorList>
    </citation>
    <scope>NUCLEOTIDE SEQUENCE</scope>
    <source>
        <strain evidence="4">CBHHK182m</strain>
    </source>
</reference>
<keyword evidence="2" id="KW-0732">Signal</keyword>
<sequence length="86" mass="9321">MASTLCLALPILCCTSWILALQSLPAISLILPILTSNIPLITILFRASRPTRFSKFVKGGSLLHQCCSSGFQVDIEQGSGTQITQW</sequence>
<feature type="chain" id="PRO_5042442004" description="Secreted protein" evidence="2">
    <location>
        <begin position="21"/>
        <end position="86"/>
    </location>
</feature>
<keyword evidence="5" id="KW-1185">Reference proteome</keyword>
<gene>
    <name evidence="3" type="ORF">B0H16DRAFT_1543502</name>
    <name evidence="4" type="ORF">B0H16DRAFT_1543607</name>
</gene>
<dbReference type="Proteomes" id="UP001215598">
    <property type="component" value="Unassembled WGS sequence"/>
</dbReference>
<comment type="caution">
    <text evidence="4">The sequence shown here is derived from an EMBL/GenBank/DDBJ whole genome shotgun (WGS) entry which is preliminary data.</text>
</comment>
<keyword evidence="1" id="KW-0812">Transmembrane</keyword>
<name>A0AAD7NBP9_9AGAR</name>
<evidence type="ECO:0008006" key="6">
    <source>
        <dbReference type="Google" id="ProtNLM"/>
    </source>
</evidence>
<keyword evidence="1" id="KW-0472">Membrane</keyword>
<dbReference type="EMBL" id="JARKIB010000053">
    <property type="protein sequence ID" value="KAJ7754082.1"/>
    <property type="molecule type" value="Genomic_DNA"/>
</dbReference>
<proteinExistence type="predicted"/>
<accession>A0AAD7NBP9</accession>
<organism evidence="4 5">
    <name type="scientific">Mycena metata</name>
    <dbReference type="NCBI Taxonomy" id="1033252"/>
    <lineage>
        <taxon>Eukaryota</taxon>
        <taxon>Fungi</taxon>
        <taxon>Dikarya</taxon>
        <taxon>Basidiomycota</taxon>
        <taxon>Agaricomycotina</taxon>
        <taxon>Agaricomycetes</taxon>
        <taxon>Agaricomycetidae</taxon>
        <taxon>Agaricales</taxon>
        <taxon>Marasmiineae</taxon>
        <taxon>Mycenaceae</taxon>
        <taxon>Mycena</taxon>
    </lineage>
</organism>
<dbReference type="AlphaFoldDB" id="A0AAD7NBP9"/>
<evidence type="ECO:0000256" key="2">
    <source>
        <dbReference type="SAM" id="SignalP"/>
    </source>
</evidence>